<keyword evidence="3" id="KW-1185">Reference proteome</keyword>
<dbReference type="Proteomes" id="UP001530293">
    <property type="component" value="Unassembled WGS sequence"/>
</dbReference>
<dbReference type="InterPro" id="IPR010865">
    <property type="entry name" value="DUF1499"/>
</dbReference>
<keyword evidence="1" id="KW-0812">Transmembrane</keyword>
<proteinExistence type="predicted"/>
<evidence type="ECO:0000256" key="1">
    <source>
        <dbReference type="SAM" id="Phobius"/>
    </source>
</evidence>
<dbReference type="Pfam" id="PF07386">
    <property type="entry name" value="DUF1499"/>
    <property type="match status" value="1"/>
</dbReference>
<keyword evidence="1" id="KW-1133">Transmembrane helix</keyword>
<reference evidence="2 3" key="1">
    <citation type="submission" date="2024-10" db="EMBL/GenBank/DDBJ databases">
        <title>Updated reference genomes for cyclostephanoid diatoms.</title>
        <authorList>
            <person name="Roberts W.R."/>
            <person name="Alverson A.J."/>
        </authorList>
    </citation>
    <scope>NUCLEOTIDE SEQUENCE [LARGE SCALE GENOMIC DNA]</scope>
    <source>
        <strain evidence="2 3">AJA232-27</strain>
    </source>
</reference>
<organism evidence="2 3">
    <name type="scientific">Discostella pseudostelligera</name>
    <dbReference type="NCBI Taxonomy" id="259834"/>
    <lineage>
        <taxon>Eukaryota</taxon>
        <taxon>Sar</taxon>
        <taxon>Stramenopiles</taxon>
        <taxon>Ochrophyta</taxon>
        <taxon>Bacillariophyta</taxon>
        <taxon>Coscinodiscophyceae</taxon>
        <taxon>Thalassiosirophycidae</taxon>
        <taxon>Stephanodiscales</taxon>
        <taxon>Stephanodiscaceae</taxon>
        <taxon>Discostella</taxon>
    </lineage>
</organism>
<dbReference type="AlphaFoldDB" id="A0ABD3M259"/>
<evidence type="ECO:0000313" key="2">
    <source>
        <dbReference type="EMBL" id="KAL3758074.1"/>
    </source>
</evidence>
<accession>A0ABD3M259</accession>
<keyword evidence="1" id="KW-0472">Membrane</keyword>
<gene>
    <name evidence="2" type="ORF">ACHAWU_009278</name>
</gene>
<name>A0ABD3M259_9STRA</name>
<sequence length="253" mass="26952">MNALTTSPSPTIILILLIVALCFVCTVVSLAPPDPRKPCHPSLLHQPPSITTSRRDALLLTYNSLFTPATTTAAAAAVAIVATLQSSNPAYALEECKPKSHNCIRTQWIAPPSITKPSEVLTTLREVLNSYPQKGQAGVDCNGWSIVNDTLDGDTTSIAVEYKSCVGPAALAINLGQPFIDDLKLEVKNADAVSSSGGGSGSSSGSIVVEVKSSSRIGSSDLFVNRKRLEYLGNKLRERGWSVPPPKYVYEKK</sequence>
<protein>
    <submittedName>
        <fullName evidence="2">Uncharacterized protein</fullName>
    </submittedName>
</protein>
<comment type="caution">
    <text evidence="2">The sequence shown here is derived from an EMBL/GenBank/DDBJ whole genome shotgun (WGS) entry which is preliminary data.</text>
</comment>
<dbReference type="EMBL" id="JALLBG020000241">
    <property type="protein sequence ID" value="KAL3758074.1"/>
    <property type="molecule type" value="Genomic_DNA"/>
</dbReference>
<feature type="transmembrane region" description="Helical" evidence="1">
    <location>
        <begin position="12"/>
        <end position="31"/>
    </location>
</feature>
<evidence type="ECO:0000313" key="3">
    <source>
        <dbReference type="Proteomes" id="UP001530293"/>
    </source>
</evidence>